<evidence type="ECO:0000313" key="2">
    <source>
        <dbReference type="EMBL" id="KJD44836.1"/>
    </source>
</evidence>
<reference evidence="2 3" key="1">
    <citation type="submission" date="2014-11" db="EMBL/GenBank/DDBJ databases">
        <title>Draft Genome Sequences of Paenibacillus polymyxa NRRL B-30509 and Paenibacillus terrae NRRL B-30644, Strains from a Poultry Environment that Produce Tridecaptin A and Paenicidins.</title>
        <authorList>
            <person name="van Belkum M.J."/>
            <person name="Lohans C.T."/>
            <person name="Vederas J.C."/>
        </authorList>
    </citation>
    <scope>NUCLEOTIDE SEQUENCE [LARGE SCALE GENOMIC DNA]</scope>
    <source>
        <strain evidence="2 3">NRRL B-30644</strain>
    </source>
</reference>
<keyword evidence="3" id="KW-1185">Reference proteome</keyword>
<keyword evidence="1" id="KW-0175">Coiled coil</keyword>
<evidence type="ECO:0000313" key="3">
    <source>
        <dbReference type="Proteomes" id="UP000032534"/>
    </source>
</evidence>
<sequence>MSKKLSILVLTMVLLLTVALVGCSKKVEPKEAVTNGTANAMKLTSYESKSQFTVKDLAITSASLPSEQSAMVTSMLKNADITLDGVYQKEPLQSEMTLGIHLKGDLSTSFTIPMVMTKDKLYVKIPNVPFYPLPQEVVGKFLIIDPQELAKQSGQEFNPASMDQEKSQKFANEVIAAILGEYDQATYFFDIDPKDAKLPQGIKAKQVVQFKITNDNVKQATNTFITKALPKVLDVMSKDEYAGMLQVKKEELAEAKKELQSNTSEVSKKLDELKNYLTVKQFDINTALNKDDIPVYQDLNANVEMNDPTTKDNVKLSVTGYTQYSKINEKATFKVGIPTGDQVLTIEQFQQKMQTVAP</sequence>
<dbReference type="PROSITE" id="PS51257">
    <property type="entry name" value="PROKAR_LIPOPROTEIN"/>
    <property type="match status" value="1"/>
</dbReference>
<dbReference type="PATRIC" id="fig|159743.3.peg.3260"/>
<dbReference type="Proteomes" id="UP000032534">
    <property type="component" value="Unassembled WGS sequence"/>
</dbReference>
<proteinExistence type="predicted"/>
<accession>A0A0D7X072</accession>
<evidence type="ECO:0000256" key="1">
    <source>
        <dbReference type="SAM" id="Coils"/>
    </source>
</evidence>
<organism evidence="2 3">
    <name type="scientific">Paenibacillus terrae</name>
    <dbReference type="NCBI Taxonomy" id="159743"/>
    <lineage>
        <taxon>Bacteria</taxon>
        <taxon>Bacillati</taxon>
        <taxon>Bacillota</taxon>
        <taxon>Bacilli</taxon>
        <taxon>Bacillales</taxon>
        <taxon>Paenibacillaceae</taxon>
        <taxon>Paenibacillus</taxon>
    </lineage>
</organism>
<evidence type="ECO:0008006" key="4">
    <source>
        <dbReference type="Google" id="ProtNLM"/>
    </source>
</evidence>
<dbReference type="AlphaFoldDB" id="A0A0D7X072"/>
<feature type="coiled-coil region" evidence="1">
    <location>
        <begin position="238"/>
        <end position="276"/>
    </location>
</feature>
<protein>
    <recommendedName>
        <fullName evidence="4">Lipoprotein</fullName>
    </recommendedName>
</protein>
<comment type="caution">
    <text evidence="2">The sequence shown here is derived from an EMBL/GenBank/DDBJ whole genome shotgun (WGS) entry which is preliminary data.</text>
</comment>
<dbReference type="OrthoDB" id="2657915at2"/>
<name>A0A0D7X072_9BACL</name>
<dbReference type="EMBL" id="JTHP01000028">
    <property type="protein sequence ID" value="KJD44836.1"/>
    <property type="molecule type" value="Genomic_DNA"/>
</dbReference>
<gene>
    <name evidence="2" type="ORF">QD47_14640</name>
</gene>
<dbReference type="RefSeq" id="WP_044646832.1">
    <property type="nucleotide sequence ID" value="NZ_JTHP01000028.1"/>
</dbReference>